<dbReference type="Gene3D" id="1.20.1250.20">
    <property type="entry name" value="MFS general substrate transporter like domains"/>
    <property type="match status" value="1"/>
</dbReference>
<evidence type="ECO:0000313" key="3">
    <source>
        <dbReference type="Proteomes" id="UP001626550"/>
    </source>
</evidence>
<name>A0ABD2Q4T3_9PLAT</name>
<sequence length="298" mass="33492">MNVGDILGESSPRAQVCFNVLAKPLEQYEIVYVNANTGFEGRHFVDPSNQDCIRIDPGIYNFIISGLAANSTKIELPLGSTTLVSITEEHELILKRIYQGEIIHVLYQMPQIILITFAEIFFCIAGVSFAYFEAPSEMKTLIVAVNYATILAGNLIVIAFTLAFEKIEQDYIQYFIYGALCLVGTMMTRVALVKYERENQLVISSSISAELQRKHSVTITSSDDYSRPRLVRQYSLSHSIASSPRYENRISSHIWASKMASGGSWDSTQHINAWEKVSRRVSILSIDKISNNFSISQH</sequence>
<dbReference type="EMBL" id="JBJKFK010001401">
    <property type="protein sequence ID" value="KAL3313191.1"/>
    <property type="molecule type" value="Genomic_DNA"/>
</dbReference>
<dbReference type="AlphaFoldDB" id="A0ABD2Q4T3"/>
<comment type="caution">
    <text evidence="2">The sequence shown here is derived from an EMBL/GenBank/DDBJ whole genome shotgun (WGS) entry which is preliminary data.</text>
</comment>
<organism evidence="2 3">
    <name type="scientific">Cichlidogyrus casuarinus</name>
    <dbReference type="NCBI Taxonomy" id="1844966"/>
    <lineage>
        <taxon>Eukaryota</taxon>
        <taxon>Metazoa</taxon>
        <taxon>Spiralia</taxon>
        <taxon>Lophotrochozoa</taxon>
        <taxon>Platyhelminthes</taxon>
        <taxon>Monogenea</taxon>
        <taxon>Monopisthocotylea</taxon>
        <taxon>Dactylogyridea</taxon>
        <taxon>Ancyrocephalidae</taxon>
        <taxon>Cichlidogyrus</taxon>
    </lineage>
</organism>
<reference evidence="2 3" key="1">
    <citation type="submission" date="2024-11" db="EMBL/GenBank/DDBJ databases">
        <title>Adaptive evolution of stress response genes in parasites aligns with host niche diversity.</title>
        <authorList>
            <person name="Hahn C."/>
            <person name="Resl P."/>
        </authorList>
    </citation>
    <scope>NUCLEOTIDE SEQUENCE [LARGE SCALE GENOMIC DNA]</scope>
    <source>
        <strain evidence="2">EGGRZ-B1_66</strain>
        <tissue evidence="2">Body</tissue>
    </source>
</reference>
<evidence type="ECO:0000313" key="2">
    <source>
        <dbReference type="EMBL" id="KAL3313191.1"/>
    </source>
</evidence>
<keyword evidence="1" id="KW-1133">Transmembrane helix</keyword>
<protein>
    <submittedName>
        <fullName evidence="2">Uncharacterized protein</fullName>
    </submittedName>
</protein>
<evidence type="ECO:0000256" key="1">
    <source>
        <dbReference type="SAM" id="Phobius"/>
    </source>
</evidence>
<keyword evidence="1" id="KW-0812">Transmembrane</keyword>
<dbReference type="Proteomes" id="UP001626550">
    <property type="component" value="Unassembled WGS sequence"/>
</dbReference>
<keyword evidence="1" id="KW-0472">Membrane</keyword>
<accession>A0ABD2Q4T3</accession>
<gene>
    <name evidence="2" type="ORF">Ciccas_008207</name>
</gene>
<feature type="transmembrane region" description="Helical" evidence="1">
    <location>
        <begin position="171"/>
        <end position="192"/>
    </location>
</feature>
<feature type="transmembrane region" description="Helical" evidence="1">
    <location>
        <begin position="112"/>
        <end position="132"/>
    </location>
</feature>
<proteinExistence type="predicted"/>
<dbReference type="InterPro" id="IPR036259">
    <property type="entry name" value="MFS_trans_sf"/>
</dbReference>
<feature type="transmembrane region" description="Helical" evidence="1">
    <location>
        <begin position="144"/>
        <end position="164"/>
    </location>
</feature>
<keyword evidence="3" id="KW-1185">Reference proteome</keyword>